<dbReference type="PANTHER" id="PTHR47326">
    <property type="entry name" value="TRANSPOSABLE ELEMENT TC3 TRANSPOSASE-LIKE PROTEIN"/>
    <property type="match status" value="1"/>
</dbReference>
<dbReference type="PANTHER" id="PTHR47326:SF1">
    <property type="entry name" value="HTH PSQ-TYPE DOMAIN-CONTAINING PROTEIN"/>
    <property type="match status" value="1"/>
</dbReference>
<accession>A0AAW1I8S6</accession>
<proteinExistence type="predicted"/>
<dbReference type="Proteomes" id="UP001458880">
    <property type="component" value="Unassembled WGS sequence"/>
</dbReference>
<dbReference type="EMBL" id="JASPKY010000774">
    <property type="protein sequence ID" value="KAK9685496.1"/>
    <property type="molecule type" value="Genomic_DNA"/>
</dbReference>
<comment type="caution">
    <text evidence="1">The sequence shown here is derived from an EMBL/GenBank/DDBJ whole genome shotgun (WGS) entry which is preliminary data.</text>
</comment>
<dbReference type="Gene3D" id="3.30.420.10">
    <property type="entry name" value="Ribonuclease H-like superfamily/Ribonuclease H"/>
    <property type="match status" value="1"/>
</dbReference>
<reference evidence="1 2" key="1">
    <citation type="journal article" date="2024" name="BMC Genomics">
        <title>De novo assembly and annotation of Popillia japonica's genome with initial clues to its potential as an invasive pest.</title>
        <authorList>
            <person name="Cucini C."/>
            <person name="Boschi S."/>
            <person name="Funari R."/>
            <person name="Cardaioli E."/>
            <person name="Iannotti N."/>
            <person name="Marturano G."/>
            <person name="Paoli F."/>
            <person name="Bruttini M."/>
            <person name="Carapelli A."/>
            <person name="Frati F."/>
            <person name="Nardi F."/>
        </authorList>
    </citation>
    <scope>NUCLEOTIDE SEQUENCE [LARGE SCALE GENOMIC DNA]</scope>
    <source>
        <strain evidence="1">DMR45628</strain>
    </source>
</reference>
<dbReference type="GO" id="GO:0003676">
    <property type="term" value="F:nucleic acid binding"/>
    <property type="evidence" value="ECO:0007669"/>
    <property type="project" value="InterPro"/>
</dbReference>
<dbReference type="AlphaFoldDB" id="A0AAW1I8S6"/>
<sequence length="240" mass="27447">NSAEDYSSNPKQAKIPKFQDIPPEDRIRRLEFCDNMLKKMDMVKDLATNILFTGEHIFTAVGHQTPAEIRCWIKKNIQMSEPTVPQSSEKIVVWILQGVIIPTIKSLDINIKDVWLQHDGLPVHNAKSLKSFLKACRRVVIKRFGKLVLILACYNPPCQTLDALDIRRSTNRADRAIVSGNQNSKYYTWHSKIDDQKPAQEMQFTCKHKGNYHDPKRGSDNDGKLAVQTPVSLPIIDRQE</sequence>
<organism evidence="1 2">
    <name type="scientific">Popillia japonica</name>
    <name type="common">Japanese beetle</name>
    <dbReference type="NCBI Taxonomy" id="7064"/>
    <lineage>
        <taxon>Eukaryota</taxon>
        <taxon>Metazoa</taxon>
        <taxon>Ecdysozoa</taxon>
        <taxon>Arthropoda</taxon>
        <taxon>Hexapoda</taxon>
        <taxon>Insecta</taxon>
        <taxon>Pterygota</taxon>
        <taxon>Neoptera</taxon>
        <taxon>Endopterygota</taxon>
        <taxon>Coleoptera</taxon>
        <taxon>Polyphaga</taxon>
        <taxon>Scarabaeiformia</taxon>
        <taxon>Scarabaeidae</taxon>
        <taxon>Rutelinae</taxon>
        <taxon>Popillia</taxon>
    </lineage>
</organism>
<keyword evidence="2" id="KW-1185">Reference proteome</keyword>
<evidence type="ECO:0000313" key="1">
    <source>
        <dbReference type="EMBL" id="KAK9685496.1"/>
    </source>
</evidence>
<feature type="non-terminal residue" evidence="1">
    <location>
        <position position="1"/>
    </location>
</feature>
<name>A0AAW1I8S6_POPJA</name>
<dbReference type="InterPro" id="IPR036397">
    <property type="entry name" value="RNaseH_sf"/>
</dbReference>
<evidence type="ECO:0000313" key="2">
    <source>
        <dbReference type="Proteomes" id="UP001458880"/>
    </source>
</evidence>
<gene>
    <name evidence="1" type="ORF">QE152_g37995</name>
</gene>
<protein>
    <submittedName>
        <fullName evidence="1">Uncharacterized protein</fullName>
    </submittedName>
</protein>